<evidence type="ECO:0000313" key="3">
    <source>
        <dbReference type="EMBL" id="CAF9906866.1"/>
    </source>
</evidence>
<dbReference type="AlphaFoldDB" id="A0A8H3EGN6"/>
<feature type="compositionally biased region" description="Acidic residues" evidence="1">
    <location>
        <begin position="509"/>
        <end position="533"/>
    </location>
</feature>
<dbReference type="InterPro" id="IPR052588">
    <property type="entry name" value="Kelch_domain_protein"/>
</dbReference>
<feature type="domain" description="DUF4110" evidence="2">
    <location>
        <begin position="565"/>
        <end position="651"/>
    </location>
</feature>
<name>A0A8H3EGN6_9LECA</name>
<dbReference type="PANTHER" id="PTHR46063">
    <property type="entry name" value="KELCH DOMAIN-CONTAINING PROTEIN"/>
    <property type="match status" value="1"/>
</dbReference>
<dbReference type="PANTHER" id="PTHR46063:SF1">
    <property type="entry name" value="KELCH DOMAIN-CONTAINING PROTEIN 4"/>
    <property type="match status" value="1"/>
</dbReference>
<keyword evidence="4" id="KW-1185">Reference proteome</keyword>
<accession>A0A8H3EGN6</accession>
<dbReference type="OrthoDB" id="4447at2759"/>
<feature type="region of interest" description="Disordered" evidence="1">
    <location>
        <begin position="633"/>
        <end position="661"/>
    </location>
</feature>
<dbReference type="Pfam" id="PF24681">
    <property type="entry name" value="Kelch_KLHDC2_KLHL20_DRC7"/>
    <property type="match status" value="1"/>
</dbReference>
<gene>
    <name evidence="3" type="ORF">HETSPECPRED_006978</name>
</gene>
<comment type="caution">
    <text evidence="3">The sequence shown here is derived from an EMBL/GenBank/DDBJ whole genome shotgun (WGS) entry which is preliminary data.</text>
</comment>
<reference evidence="3" key="1">
    <citation type="submission" date="2021-03" db="EMBL/GenBank/DDBJ databases">
        <authorList>
            <person name="Tagirdzhanova G."/>
        </authorList>
    </citation>
    <scope>NUCLEOTIDE SEQUENCE</scope>
</reference>
<dbReference type="Gene3D" id="2.120.10.80">
    <property type="entry name" value="Kelch-type beta propeller"/>
    <property type="match status" value="2"/>
</dbReference>
<feature type="region of interest" description="Disordered" evidence="1">
    <location>
        <begin position="505"/>
        <end position="574"/>
    </location>
</feature>
<dbReference type="InterPro" id="IPR015915">
    <property type="entry name" value="Kelch-typ_b-propeller"/>
</dbReference>
<sequence>MGKKEKKSKTAEQKARIAAKENKKATQKVKKAKSKDDDKDDVDLQAVLDEYSRQQAKFLRVSESSCDPPSPRSSATFIGSPSSNKELFLFGGEYYNGVFATFFNDLFIYLIDKDEWRKVTSPNSPLPRSGHAWCRSDHGTNIYLFGGEFSSPKQGTFYHYNDFWKLEPSTREWTRIETKGKGPPARSGHRMTHFKNYIVLFGGFQDTSQTTKYLQDLWIYDCRAFRWHNTDLPPASQKPDARSSFSFLPHPAGAVIVGGYSRVKSTVAAGKQSKGGKQGNSSRLKPRIHEDTWFLRITPPTIDASANAVPTIRWERRKSPVNRPSPRAGVNMVYHKGRGILFGGVHDVEESEEGIDSEFFNALFAWNIERNRFFQLTLKPAKVTPKNQGDGRGTAKRARGKADEVELLCNLAALQAKDSIANTTSEVFQLDTDMPDVSTNLVKPVLNTMPHPRFNAHLAVQDDVLYMLGGTYEHADAEYTFDEMWAIDLGKLDGVHEVYRRELDHWQGSDEEESDSQSESAESDAGDEDDGVQIDDPSPSVENKEHPPSEAPAEADQEQTEAATVDSRPQPRPFENLRDFFNRTSIAWQDTVLESLRHDGNLNKSVKELRKIAFDLSEAKWWDSREEITALEDEQEEAGIGEVINIADRNNDTGDGAGRKR</sequence>
<evidence type="ECO:0000313" key="4">
    <source>
        <dbReference type="Proteomes" id="UP000664521"/>
    </source>
</evidence>
<feature type="region of interest" description="Disordered" evidence="1">
    <location>
        <begin position="1"/>
        <end position="39"/>
    </location>
</feature>
<dbReference type="Proteomes" id="UP000664521">
    <property type="component" value="Unassembled WGS sequence"/>
</dbReference>
<dbReference type="InterPro" id="IPR025183">
    <property type="entry name" value="DUF4110"/>
</dbReference>
<feature type="compositionally biased region" description="Basic and acidic residues" evidence="1">
    <location>
        <begin position="8"/>
        <end position="24"/>
    </location>
</feature>
<evidence type="ECO:0000256" key="1">
    <source>
        <dbReference type="SAM" id="MobiDB-lite"/>
    </source>
</evidence>
<organism evidence="3 4">
    <name type="scientific">Heterodermia speciosa</name>
    <dbReference type="NCBI Taxonomy" id="116794"/>
    <lineage>
        <taxon>Eukaryota</taxon>
        <taxon>Fungi</taxon>
        <taxon>Dikarya</taxon>
        <taxon>Ascomycota</taxon>
        <taxon>Pezizomycotina</taxon>
        <taxon>Lecanoromycetes</taxon>
        <taxon>OSLEUM clade</taxon>
        <taxon>Lecanoromycetidae</taxon>
        <taxon>Caliciales</taxon>
        <taxon>Physciaceae</taxon>
        <taxon>Heterodermia</taxon>
    </lineage>
</organism>
<dbReference type="Pfam" id="PF13422">
    <property type="entry name" value="DUF4110"/>
    <property type="match status" value="1"/>
</dbReference>
<dbReference type="SUPFAM" id="SSF117281">
    <property type="entry name" value="Kelch motif"/>
    <property type="match status" value="1"/>
</dbReference>
<proteinExistence type="predicted"/>
<dbReference type="EMBL" id="CAJPDS010000005">
    <property type="protein sequence ID" value="CAF9906866.1"/>
    <property type="molecule type" value="Genomic_DNA"/>
</dbReference>
<protein>
    <recommendedName>
        <fullName evidence="2">DUF4110 domain-containing protein</fullName>
    </recommendedName>
</protein>
<evidence type="ECO:0000259" key="2">
    <source>
        <dbReference type="Pfam" id="PF13422"/>
    </source>
</evidence>